<dbReference type="Proteomes" id="UP000264820">
    <property type="component" value="Unplaced"/>
</dbReference>
<evidence type="ECO:0000313" key="5">
    <source>
        <dbReference type="Ensembl" id="ENSHCOP00000024791.1"/>
    </source>
</evidence>
<dbReference type="PROSITE" id="PS51752">
    <property type="entry name" value="JACALIN_LECTIN"/>
    <property type="match status" value="1"/>
</dbReference>
<dbReference type="RefSeq" id="XP_019729234.1">
    <property type="nucleotide sequence ID" value="XM_019873675.1"/>
</dbReference>
<dbReference type="RefSeq" id="XP_019729233.1">
    <property type="nucleotide sequence ID" value="XM_019873674.1"/>
</dbReference>
<sequence>MILLLFIALLSRTALADGHHDSEEYSFSPHVGSGQGISYALTGSGRITGVRLWEASNNFVYGIQLRYDYTWTDIAGRELGIMQEIELFHDEFIVQISGKYTHNIQSLVITTNLGRSLYAGRPTGHSFNMYPDNEKGELRLISGRFHGAITSLGAHWGVRPEPDYGSHYGKYY</sequence>
<protein>
    <submittedName>
        <fullName evidence="5">Zymogen granule membrane protein 16-like</fullName>
    </submittedName>
</protein>
<evidence type="ECO:0000256" key="3">
    <source>
        <dbReference type="SAM" id="SignalP"/>
    </source>
</evidence>
<dbReference type="PANTHER" id="PTHR33589">
    <property type="entry name" value="OS11G0524900 PROTEIN"/>
    <property type="match status" value="1"/>
</dbReference>
<dbReference type="InterPro" id="IPR001229">
    <property type="entry name" value="Jacalin-like_lectin_dom"/>
</dbReference>
<name>A0A3Q3E0D3_HIPCM</name>
<evidence type="ECO:0000256" key="1">
    <source>
        <dbReference type="ARBA" id="ARBA00022729"/>
    </source>
</evidence>
<keyword evidence="1 3" id="KW-0732">Signal</keyword>
<proteinExistence type="predicted"/>
<dbReference type="InterPro" id="IPR052321">
    <property type="entry name" value="PolyBind_ProtTraffic"/>
</dbReference>
<reference evidence="5" key="2">
    <citation type="submission" date="2025-09" db="UniProtKB">
        <authorList>
            <consortium name="Ensembl"/>
        </authorList>
    </citation>
    <scope>IDENTIFICATION</scope>
</reference>
<accession>A0A3Q3E0D3</accession>
<keyword evidence="2" id="KW-0430">Lectin</keyword>
<evidence type="ECO:0000313" key="6">
    <source>
        <dbReference type="Proteomes" id="UP000264820"/>
    </source>
</evidence>
<feature type="signal peptide" evidence="3">
    <location>
        <begin position="1"/>
        <end position="16"/>
    </location>
</feature>
<feature type="chain" id="PRO_5018672958" evidence="3">
    <location>
        <begin position="17"/>
        <end position="172"/>
    </location>
</feature>
<dbReference type="SMART" id="SM00915">
    <property type="entry name" value="Jacalin"/>
    <property type="match status" value="1"/>
</dbReference>
<reference evidence="5" key="1">
    <citation type="submission" date="2025-08" db="UniProtKB">
        <authorList>
            <consortium name="Ensembl"/>
        </authorList>
    </citation>
    <scope>IDENTIFICATION</scope>
</reference>
<organism evidence="5 6">
    <name type="scientific">Hippocampus comes</name>
    <name type="common">Tiger tail seahorse</name>
    <dbReference type="NCBI Taxonomy" id="109280"/>
    <lineage>
        <taxon>Eukaryota</taxon>
        <taxon>Metazoa</taxon>
        <taxon>Chordata</taxon>
        <taxon>Craniata</taxon>
        <taxon>Vertebrata</taxon>
        <taxon>Euteleostomi</taxon>
        <taxon>Actinopterygii</taxon>
        <taxon>Neopterygii</taxon>
        <taxon>Teleostei</taxon>
        <taxon>Neoteleostei</taxon>
        <taxon>Acanthomorphata</taxon>
        <taxon>Syngnathiaria</taxon>
        <taxon>Syngnathiformes</taxon>
        <taxon>Syngnathoidei</taxon>
        <taxon>Syngnathidae</taxon>
        <taxon>Hippocampus</taxon>
    </lineage>
</organism>
<dbReference type="Ensembl" id="ENSHCOT00000018330.1">
    <property type="protein sequence ID" value="ENSHCOP00000024791.1"/>
    <property type="gene ID" value="ENSHCOG00000014413.1"/>
</dbReference>
<dbReference type="GO" id="GO:0030246">
    <property type="term" value="F:carbohydrate binding"/>
    <property type="evidence" value="ECO:0007669"/>
    <property type="project" value="UniProtKB-KW"/>
</dbReference>
<dbReference type="GeneID" id="109518062"/>
<feature type="domain" description="Jacalin-type lectin" evidence="4">
    <location>
        <begin position="25"/>
        <end position="158"/>
    </location>
</feature>
<evidence type="ECO:0000256" key="2">
    <source>
        <dbReference type="ARBA" id="ARBA00022734"/>
    </source>
</evidence>
<keyword evidence="6" id="KW-1185">Reference proteome</keyword>
<dbReference type="InterPro" id="IPR036404">
    <property type="entry name" value="Jacalin-like_lectin_dom_sf"/>
</dbReference>
<dbReference type="Pfam" id="PF01419">
    <property type="entry name" value="Jacalin"/>
    <property type="match status" value="1"/>
</dbReference>
<dbReference type="SUPFAM" id="SSF51101">
    <property type="entry name" value="Mannose-binding lectins"/>
    <property type="match status" value="1"/>
</dbReference>
<dbReference type="GeneTree" id="ENSGT00940000164478"/>
<dbReference type="PANTHER" id="PTHR33589:SF3">
    <property type="entry name" value="ZYMOGEN GRANULE MEMBRANE PROTEIN 16-LIKE"/>
    <property type="match status" value="1"/>
</dbReference>
<dbReference type="AlphaFoldDB" id="A0A3Q3E0D3"/>
<dbReference type="Gene3D" id="2.100.10.30">
    <property type="entry name" value="Jacalin-like lectin domain"/>
    <property type="match status" value="1"/>
</dbReference>
<dbReference type="OrthoDB" id="2415936at2759"/>
<dbReference type="OMA" id="LQAHWAV"/>
<evidence type="ECO:0000259" key="4">
    <source>
        <dbReference type="PROSITE" id="PS51752"/>
    </source>
</evidence>